<dbReference type="AlphaFoldDB" id="A0AAW0MGA8"/>
<dbReference type="EMBL" id="JBBPFD010000721">
    <property type="protein sequence ID" value="KAK7877123.1"/>
    <property type="molecule type" value="Genomic_DNA"/>
</dbReference>
<accession>A0AAW0MGA8</accession>
<dbReference type="Proteomes" id="UP001460270">
    <property type="component" value="Unassembled WGS sequence"/>
</dbReference>
<keyword evidence="2" id="KW-1185">Reference proteome</keyword>
<organism evidence="1 2">
    <name type="scientific">Mugilogobius chulae</name>
    <name type="common">yellowstripe goby</name>
    <dbReference type="NCBI Taxonomy" id="88201"/>
    <lineage>
        <taxon>Eukaryota</taxon>
        <taxon>Metazoa</taxon>
        <taxon>Chordata</taxon>
        <taxon>Craniata</taxon>
        <taxon>Vertebrata</taxon>
        <taxon>Euteleostomi</taxon>
        <taxon>Actinopterygii</taxon>
        <taxon>Neopterygii</taxon>
        <taxon>Teleostei</taxon>
        <taxon>Neoteleostei</taxon>
        <taxon>Acanthomorphata</taxon>
        <taxon>Gobiaria</taxon>
        <taxon>Gobiiformes</taxon>
        <taxon>Gobioidei</taxon>
        <taxon>Gobiidae</taxon>
        <taxon>Gobionellinae</taxon>
        <taxon>Mugilogobius</taxon>
    </lineage>
</organism>
<sequence>MELGLSQQNRRISQTASVCRDKRLNKQTHFAAVFQRITLNMKSFEAREKQQCVNKREVWLLQAQPTSPDQRRDA</sequence>
<name>A0AAW0MGA8_9GOBI</name>
<reference evidence="2" key="1">
    <citation type="submission" date="2024-04" db="EMBL/GenBank/DDBJ databases">
        <title>Salinicola lusitanus LLJ914,a marine bacterium isolated from the Okinawa Trough.</title>
        <authorList>
            <person name="Li J."/>
        </authorList>
    </citation>
    <scope>NUCLEOTIDE SEQUENCE [LARGE SCALE GENOMIC DNA]</scope>
</reference>
<evidence type="ECO:0000313" key="1">
    <source>
        <dbReference type="EMBL" id="KAK7877123.1"/>
    </source>
</evidence>
<feature type="non-terminal residue" evidence="1">
    <location>
        <position position="74"/>
    </location>
</feature>
<gene>
    <name evidence="1" type="ORF">WMY93_032175</name>
</gene>
<proteinExistence type="predicted"/>
<evidence type="ECO:0000313" key="2">
    <source>
        <dbReference type="Proteomes" id="UP001460270"/>
    </source>
</evidence>
<comment type="caution">
    <text evidence="1">The sequence shown here is derived from an EMBL/GenBank/DDBJ whole genome shotgun (WGS) entry which is preliminary data.</text>
</comment>
<protein>
    <submittedName>
        <fullName evidence="1">Uncharacterized protein</fullName>
    </submittedName>
</protein>